<proteinExistence type="evidence at transcript level"/>
<dbReference type="PROSITE" id="PS50002">
    <property type="entry name" value="SH3"/>
    <property type="match status" value="2"/>
</dbReference>
<accession>U5EPS0</accession>
<dbReference type="GO" id="GO:0043328">
    <property type="term" value="P:protein transport to vacuole involved in ubiquitin-dependent protein catabolic process via the multivesicular body sorting pathway"/>
    <property type="evidence" value="ECO:0007669"/>
    <property type="project" value="TreeGrafter"/>
</dbReference>
<organism evidence="5">
    <name type="scientific">Corethrella appendiculata</name>
    <dbReference type="NCBI Taxonomy" id="1370023"/>
    <lineage>
        <taxon>Eukaryota</taxon>
        <taxon>Metazoa</taxon>
        <taxon>Ecdysozoa</taxon>
        <taxon>Arthropoda</taxon>
        <taxon>Hexapoda</taxon>
        <taxon>Insecta</taxon>
        <taxon>Pterygota</taxon>
        <taxon>Neoptera</taxon>
        <taxon>Endopterygota</taxon>
        <taxon>Diptera</taxon>
        <taxon>Nematocera</taxon>
        <taxon>Culicoidea</taxon>
        <taxon>Chaoboridae</taxon>
        <taxon>Corethrella</taxon>
    </lineage>
</organism>
<dbReference type="InterPro" id="IPR050670">
    <property type="entry name" value="STAM"/>
</dbReference>
<feature type="compositionally biased region" description="Low complexity" evidence="3">
    <location>
        <begin position="316"/>
        <end position="330"/>
    </location>
</feature>
<feature type="compositionally biased region" description="Low complexity" evidence="3">
    <location>
        <begin position="121"/>
        <end position="143"/>
    </location>
</feature>
<feature type="region of interest" description="Disordered" evidence="3">
    <location>
        <begin position="116"/>
        <end position="143"/>
    </location>
</feature>
<name>U5EPS0_9DIPT</name>
<evidence type="ECO:0000256" key="3">
    <source>
        <dbReference type="SAM" id="MobiDB-lite"/>
    </source>
</evidence>
<dbReference type="InterPro" id="IPR036028">
    <property type="entry name" value="SH3-like_dom_sf"/>
</dbReference>
<evidence type="ECO:0000256" key="2">
    <source>
        <dbReference type="PROSITE-ProRule" id="PRU00192"/>
    </source>
</evidence>
<dbReference type="InterPro" id="IPR001452">
    <property type="entry name" value="SH3_domain"/>
</dbReference>
<feature type="compositionally biased region" description="Polar residues" evidence="3">
    <location>
        <begin position="15"/>
        <end position="48"/>
    </location>
</feature>
<feature type="region of interest" description="Disordered" evidence="3">
    <location>
        <begin position="311"/>
        <end position="338"/>
    </location>
</feature>
<dbReference type="SUPFAM" id="SSF50044">
    <property type="entry name" value="SH3-domain"/>
    <property type="match status" value="2"/>
</dbReference>
<dbReference type="PRINTS" id="PR00452">
    <property type="entry name" value="SH3DOMAIN"/>
</dbReference>
<feature type="domain" description="SH3" evidence="4">
    <location>
        <begin position="406"/>
        <end position="466"/>
    </location>
</feature>
<sequence length="557" mass="61399">NMTIPSRPAPPPPQATTKRYTPTTNWDDTPFQECNSQNRLSNTSSSNINVNKKQPPPRPPPPKVNANIPVLKKPAQPQSINILSSLFGSSGKRHAIPNATNNNSNNKTNVIAKLAPPPKAATPTFQNALTSTSSSSAQQQQQSNILQLISFDSPPSSPTFTQKSCSDCISVDSFSSDSNYSSPNNGNISQAESGFEDDFVATNANKDLFDTTFSTADPFSMPQKPKPLTQNKPQIQQKPVNIGGSSFYAFTSAFSSSSRQQQTAKNNSDFIDPLCNGKSFQPKVATIAMPTIIKPTTSTATAINKFQPQPSQLQINKPFNNNNTNKNINLNDEEDDDYDLDESLKSLPMPNCPPPPPPTDIDLSSLTLYESDCDNNASSSSNCVKSNLNNCANNKTANNFVVDEIGGESYGIALYDFNGEQDDDLSFRANDKIYIMKKLNDEWFYGRDKRGCEGMFPINYIDIKIPLKENSTTTKTTTIGDISVKKNSNSKKVRVLYDFNAETIDDLTIKENDFVTVLYEVTPEWLYGELNNKFGQFPANFIEFIPENLSKMPSTIH</sequence>
<feature type="domain" description="SH3" evidence="4">
    <location>
        <begin position="488"/>
        <end position="547"/>
    </location>
</feature>
<evidence type="ECO:0000313" key="5">
    <source>
        <dbReference type="EMBL" id="JAB55224.1"/>
    </source>
</evidence>
<keyword evidence="1 2" id="KW-0728">SH3 domain</keyword>
<feature type="non-terminal residue" evidence="5">
    <location>
        <position position="1"/>
    </location>
</feature>
<dbReference type="Pfam" id="PF00018">
    <property type="entry name" value="SH3_1"/>
    <property type="match status" value="2"/>
</dbReference>
<evidence type="ECO:0000256" key="1">
    <source>
        <dbReference type="ARBA" id="ARBA00022443"/>
    </source>
</evidence>
<evidence type="ECO:0000259" key="4">
    <source>
        <dbReference type="PROSITE" id="PS50002"/>
    </source>
</evidence>
<dbReference type="GO" id="GO:0033565">
    <property type="term" value="C:ESCRT-0 complex"/>
    <property type="evidence" value="ECO:0007669"/>
    <property type="project" value="TreeGrafter"/>
</dbReference>
<protein>
    <submittedName>
        <fullName evidence="5">Putative sorbin and sh3 domain-containing protein</fullName>
    </submittedName>
</protein>
<reference evidence="5" key="1">
    <citation type="journal article" date="2014" name="Insect Biochem. Mol. Biol.">
        <title>An insight into the sialome of the frog biting fly, Corethrella appendiculata.</title>
        <authorList>
            <person name="Ribeiro J.M.C."/>
            <person name="Chagas A.C."/>
            <person name="Pham V.M."/>
            <person name="Lounibos L.P."/>
            <person name="Calvo E."/>
        </authorList>
    </citation>
    <scope>NUCLEOTIDE SEQUENCE</scope>
    <source>
        <tissue evidence="5">Salivary glands</tissue>
    </source>
</reference>
<dbReference type="PANTHER" id="PTHR45929:SF3">
    <property type="entry name" value="JAK PATHWAY SIGNAL TRANSDUCTION ADAPTOR MOLECULE"/>
    <property type="match status" value="1"/>
</dbReference>
<dbReference type="EMBL" id="GANO01004647">
    <property type="protein sequence ID" value="JAB55224.1"/>
    <property type="molecule type" value="mRNA"/>
</dbReference>
<feature type="region of interest" description="Disordered" evidence="3">
    <location>
        <begin position="1"/>
        <end position="75"/>
    </location>
</feature>
<dbReference type="Gene3D" id="2.30.30.40">
    <property type="entry name" value="SH3 Domains"/>
    <property type="match status" value="2"/>
</dbReference>
<dbReference type="SMART" id="SM00326">
    <property type="entry name" value="SH3"/>
    <property type="match status" value="2"/>
</dbReference>
<dbReference type="CDD" id="cd00174">
    <property type="entry name" value="SH3"/>
    <property type="match status" value="2"/>
</dbReference>
<feature type="compositionally biased region" description="Pro residues" evidence="3">
    <location>
        <begin position="54"/>
        <end position="63"/>
    </location>
</feature>
<dbReference type="PANTHER" id="PTHR45929">
    <property type="entry name" value="JAK PATHWAY SIGNAL TRANSDUCTION ADAPTOR MOLECULE"/>
    <property type="match status" value="1"/>
</dbReference>
<dbReference type="AlphaFoldDB" id="U5EPS0"/>